<dbReference type="Pfam" id="PF01464">
    <property type="entry name" value="SLT"/>
    <property type="match status" value="1"/>
</dbReference>
<evidence type="ECO:0000259" key="2">
    <source>
        <dbReference type="PROSITE" id="PS51782"/>
    </source>
</evidence>
<evidence type="ECO:0000256" key="1">
    <source>
        <dbReference type="SAM" id="SignalP"/>
    </source>
</evidence>
<dbReference type="GO" id="GO:0008932">
    <property type="term" value="F:lytic endotransglycosylase activity"/>
    <property type="evidence" value="ECO:0007669"/>
    <property type="project" value="TreeGrafter"/>
</dbReference>
<feature type="domain" description="LysM" evidence="2">
    <location>
        <begin position="733"/>
        <end position="776"/>
    </location>
</feature>
<dbReference type="EMBL" id="QGDT01000017">
    <property type="protein sequence ID" value="PWJ54524.1"/>
    <property type="molecule type" value="Genomic_DNA"/>
</dbReference>
<dbReference type="PROSITE" id="PS51782">
    <property type="entry name" value="LYSM"/>
    <property type="match status" value="4"/>
</dbReference>
<dbReference type="Pfam" id="PF01476">
    <property type="entry name" value="LysM"/>
    <property type="match status" value="5"/>
</dbReference>
<feature type="domain" description="LysM" evidence="2">
    <location>
        <begin position="581"/>
        <end position="625"/>
    </location>
</feature>
<accession>A0A316ACA6</accession>
<dbReference type="InterPro" id="IPR008258">
    <property type="entry name" value="Transglycosylase_SLT_dom_1"/>
</dbReference>
<comment type="caution">
    <text evidence="3">The sequence shown here is derived from an EMBL/GenBank/DDBJ whole genome shotgun (WGS) entry which is preliminary data.</text>
</comment>
<dbReference type="PANTHER" id="PTHR33734">
    <property type="entry name" value="LYSM DOMAIN-CONTAINING GPI-ANCHORED PROTEIN 2"/>
    <property type="match status" value="1"/>
</dbReference>
<dbReference type="SUPFAM" id="SSF54106">
    <property type="entry name" value="LysM domain"/>
    <property type="match status" value="4"/>
</dbReference>
<dbReference type="CDD" id="cd00118">
    <property type="entry name" value="LysM"/>
    <property type="match status" value="4"/>
</dbReference>
<feature type="domain" description="LysM" evidence="2">
    <location>
        <begin position="671"/>
        <end position="715"/>
    </location>
</feature>
<dbReference type="AlphaFoldDB" id="A0A316ACA6"/>
<organism evidence="3 4">
    <name type="scientific">Dyadobacter jejuensis</name>
    <dbReference type="NCBI Taxonomy" id="1082580"/>
    <lineage>
        <taxon>Bacteria</taxon>
        <taxon>Pseudomonadati</taxon>
        <taxon>Bacteroidota</taxon>
        <taxon>Cytophagia</taxon>
        <taxon>Cytophagales</taxon>
        <taxon>Spirosomataceae</taxon>
        <taxon>Dyadobacter</taxon>
    </lineage>
</organism>
<dbReference type="Gene3D" id="3.10.350.10">
    <property type="entry name" value="LysM domain"/>
    <property type="match status" value="4"/>
</dbReference>
<proteinExistence type="predicted"/>
<dbReference type="InterPro" id="IPR023346">
    <property type="entry name" value="Lysozyme-like_dom_sf"/>
</dbReference>
<evidence type="ECO:0000313" key="4">
    <source>
        <dbReference type="Proteomes" id="UP000245880"/>
    </source>
</evidence>
<reference evidence="3 4" key="1">
    <citation type="submission" date="2018-03" db="EMBL/GenBank/DDBJ databases">
        <title>Genomic Encyclopedia of Archaeal and Bacterial Type Strains, Phase II (KMG-II): from individual species to whole genera.</title>
        <authorList>
            <person name="Goeker M."/>
        </authorList>
    </citation>
    <scope>NUCLEOTIDE SEQUENCE [LARGE SCALE GENOMIC DNA]</scope>
    <source>
        <strain evidence="3 4">DSM 100346</strain>
    </source>
</reference>
<protein>
    <submittedName>
        <fullName evidence="3">Membrane-bound lytic murein transglycosylase D</fullName>
    </submittedName>
</protein>
<name>A0A316ACA6_9BACT</name>
<feature type="chain" id="PRO_5016370152" evidence="1">
    <location>
        <begin position="29"/>
        <end position="778"/>
    </location>
</feature>
<dbReference type="InterPro" id="IPR036779">
    <property type="entry name" value="LysM_dom_sf"/>
</dbReference>
<dbReference type="SMART" id="SM00257">
    <property type="entry name" value="LysM"/>
    <property type="match status" value="5"/>
</dbReference>
<dbReference type="Proteomes" id="UP000245880">
    <property type="component" value="Unassembled WGS sequence"/>
</dbReference>
<keyword evidence="4" id="KW-1185">Reference proteome</keyword>
<dbReference type="SUPFAM" id="SSF53955">
    <property type="entry name" value="Lysozyme-like"/>
    <property type="match status" value="1"/>
</dbReference>
<keyword evidence="1" id="KW-0732">Signal</keyword>
<feature type="signal peptide" evidence="1">
    <location>
        <begin position="1"/>
        <end position="28"/>
    </location>
</feature>
<dbReference type="OrthoDB" id="977752at2"/>
<dbReference type="CDD" id="cd16894">
    <property type="entry name" value="MltD-like"/>
    <property type="match status" value="1"/>
</dbReference>
<gene>
    <name evidence="3" type="ORF">CLV98_11762</name>
</gene>
<sequence length="778" mass="85972">MRIKLKKYNSTNGFLLALLMLIMTGVRAQDFPKVPDHVNFGGINVKFDKGAQRIIEQDIKSLMGNQKFWEEKMDRAILYFPIVEGILMDEEVPIDFKYLAAQESSFKPDVVSSSKAVGFWQFKAETAIEMNLRVDNEVDERKNISSSTHGAAWYLKKNNQQFNNWVATLYSYYLGAGAVKKIVPSNWAYAREVSLTNKTDRYVLRFFAHKIALEAGIERYRSKNKLVLLESDFGKGRSYADIAQTLGINRQELQEYNRWFVGERVPDDREYLLTIPVSVDHVVAVREKLSMPAIAATVPVARQSGASGYPILKPSNVQPKGSSHEFYEINGLAGILAKPGDTPKSLAKAGKLSISKFMKANDLVRDMPIIPGNVYYLAKKRKQASVPFHVAEPGDTWQAISQQYAIRLVNLLKNNRTISRNYPIQTGQKLYLNRKRPRKEPIEIVPVAPPTPMAPPAPMVTEAAKETEPATNDIPSNSSERKKYAPVLVESKPMEPTPAVEVEKPAVVVAAEIKKPTPSTPTTSQVNDRVVIISQDDNDSENTQVGKNTISTERPKEVASNGFESEQTRVASKPSGVKKAQSHIVSSGETYFSIARMYDLSVTKLLALNNRSIDTSLLSGDELIVEGTGSVAATPSTAEVAVPKKAPVVNSPVEPKKVVPKPSIENKSVAQYHTVESGQTYYSISKLHGLTVNELLGLNALSVNDKLAVGQRLIVRKGQAAVSAAPAASEAPGYHVVRSGETLFSIARRYNMTVDQVKRLNNMSSNTVLVDQKLKIAQ</sequence>
<dbReference type="InterPro" id="IPR018392">
    <property type="entry name" value="LysM"/>
</dbReference>
<dbReference type="PANTHER" id="PTHR33734:SF22">
    <property type="entry name" value="MEMBRANE-BOUND LYTIC MUREIN TRANSGLYCOSYLASE D"/>
    <property type="match status" value="1"/>
</dbReference>
<dbReference type="Gene3D" id="1.10.530.10">
    <property type="match status" value="1"/>
</dbReference>
<feature type="domain" description="LysM" evidence="2">
    <location>
        <begin position="387"/>
        <end position="432"/>
    </location>
</feature>
<dbReference type="RefSeq" id="WP_109677770.1">
    <property type="nucleotide sequence ID" value="NZ_QGDT01000017.1"/>
</dbReference>
<evidence type="ECO:0000313" key="3">
    <source>
        <dbReference type="EMBL" id="PWJ54524.1"/>
    </source>
</evidence>